<proteinExistence type="predicted"/>
<dbReference type="GeneID" id="84218296"/>
<name>A0A7K4FM58_9ARCH</name>
<reference evidence="3 4" key="1">
    <citation type="submission" date="2020-05" db="EMBL/GenBank/DDBJ databases">
        <authorList>
            <person name="Zhang R."/>
        </authorList>
    </citation>
    <scope>NUCLEOTIDE SEQUENCE [LARGE SCALE GENOMIC DNA]</scope>
    <source>
        <strain evidence="3 4">DSM 28986</strain>
    </source>
</reference>
<comment type="caution">
    <text evidence="3">The sequence shown here is derived from an EMBL/GenBank/DDBJ whole genome shotgun (WGS) entry which is preliminary data.</text>
</comment>
<dbReference type="EMBL" id="JABGBP010000107">
    <property type="protein sequence ID" value="NOL59881.1"/>
    <property type="molecule type" value="Genomic_DNA"/>
</dbReference>
<sequence>MSNTKTTKDANKAKGQETEIPKEQQTGTTIRKSSKSPRIVGIIAFLVGFFAVSFFLSHGYSSPTVHITNIEYHGYDPYTGSNWTYSSHGSYDIQAGSTVNGTYPFTSNLTCAMSIINVYATTPGFQYRVYNLPVTFQPGLRTDLNVSITAPNYSYSGPLDVKIYVNYSC</sequence>
<feature type="compositionally biased region" description="Basic and acidic residues" evidence="1">
    <location>
        <begin position="1"/>
        <end position="22"/>
    </location>
</feature>
<gene>
    <name evidence="3" type="ORF">HLB00_03410</name>
</gene>
<dbReference type="AlphaFoldDB" id="A0A7K4FM58"/>
<organism evidence="3 4">
    <name type="scientific">Ferroplasma acidiphilum</name>
    <dbReference type="NCBI Taxonomy" id="74969"/>
    <lineage>
        <taxon>Archaea</taxon>
        <taxon>Methanobacteriati</taxon>
        <taxon>Thermoplasmatota</taxon>
        <taxon>Thermoplasmata</taxon>
        <taxon>Thermoplasmatales</taxon>
        <taxon>Ferroplasmaceae</taxon>
        <taxon>Ferroplasma</taxon>
    </lineage>
</organism>
<evidence type="ECO:0000313" key="3">
    <source>
        <dbReference type="EMBL" id="NOL59881.1"/>
    </source>
</evidence>
<dbReference type="Proteomes" id="UP000546917">
    <property type="component" value="Unassembled WGS sequence"/>
</dbReference>
<protein>
    <submittedName>
        <fullName evidence="3">Uncharacterized protein</fullName>
    </submittedName>
</protein>
<feature type="transmembrane region" description="Helical" evidence="2">
    <location>
        <begin position="39"/>
        <end position="60"/>
    </location>
</feature>
<evidence type="ECO:0000256" key="1">
    <source>
        <dbReference type="SAM" id="MobiDB-lite"/>
    </source>
</evidence>
<dbReference type="RefSeq" id="WP_171481419.1">
    <property type="nucleotide sequence ID" value="NZ_CP133600.1"/>
</dbReference>
<keyword evidence="2" id="KW-0472">Membrane</keyword>
<keyword evidence="2" id="KW-0812">Transmembrane</keyword>
<accession>A0A7K4FM58</accession>
<keyword evidence="2" id="KW-1133">Transmembrane helix</keyword>
<evidence type="ECO:0000313" key="4">
    <source>
        <dbReference type="Proteomes" id="UP000546917"/>
    </source>
</evidence>
<evidence type="ECO:0000256" key="2">
    <source>
        <dbReference type="SAM" id="Phobius"/>
    </source>
</evidence>
<feature type="region of interest" description="Disordered" evidence="1">
    <location>
        <begin position="1"/>
        <end position="32"/>
    </location>
</feature>